<sequence>MSQSFVLFSNNKQFESFLEIMITCRRRALCLDPKKIVHNLIIFDSQFPPVSYQTVALYPLPSMNSNTKRQKRQYQILLDCKNWNTLLGGENPLDVDNEKVESLAFRALQKENMRSNNLHHLVLIRVKDATSQVVAGINYKLTIYVGESECSKKTMSAEDAHQNRCKLVSGDDARLCKVTIHEKPWLNVFEVDDFECTSVPRAEALQA</sequence>
<evidence type="ECO:0000256" key="2">
    <source>
        <dbReference type="ARBA" id="ARBA00022690"/>
    </source>
</evidence>
<dbReference type="GO" id="GO:0005737">
    <property type="term" value="C:cytoplasm"/>
    <property type="evidence" value="ECO:0007669"/>
    <property type="project" value="TreeGrafter"/>
</dbReference>
<reference evidence="5 6" key="1">
    <citation type="submission" date="2015-01" db="EMBL/GenBank/DDBJ databases">
        <title>Evolution of Trichinella species and genotypes.</title>
        <authorList>
            <person name="Korhonen P.K."/>
            <person name="Edoardo P."/>
            <person name="Giuseppe L.R."/>
            <person name="Gasser R.B."/>
        </authorList>
    </citation>
    <scope>NUCLEOTIDE SEQUENCE [LARGE SCALE GENOMIC DNA]</scope>
    <source>
        <strain evidence="5">ISS176</strain>
    </source>
</reference>
<dbReference type="GO" id="GO:0031982">
    <property type="term" value="C:vesicle"/>
    <property type="evidence" value="ECO:0007669"/>
    <property type="project" value="TreeGrafter"/>
</dbReference>
<dbReference type="CDD" id="cd00042">
    <property type="entry name" value="CY"/>
    <property type="match status" value="1"/>
</dbReference>
<organism evidence="5 6">
    <name type="scientific">Trichinella pseudospiralis</name>
    <name type="common">Parasitic roundworm</name>
    <dbReference type="NCBI Taxonomy" id="6337"/>
    <lineage>
        <taxon>Eukaryota</taxon>
        <taxon>Metazoa</taxon>
        <taxon>Ecdysozoa</taxon>
        <taxon>Nematoda</taxon>
        <taxon>Enoplea</taxon>
        <taxon>Dorylaimia</taxon>
        <taxon>Trichinellida</taxon>
        <taxon>Trichinellidae</taxon>
        <taxon>Trichinella</taxon>
    </lineage>
</organism>
<dbReference type="PANTHER" id="PTHR46186">
    <property type="entry name" value="CYSTATIN"/>
    <property type="match status" value="1"/>
</dbReference>
<evidence type="ECO:0000256" key="1">
    <source>
        <dbReference type="ARBA" id="ARBA00009403"/>
    </source>
</evidence>
<proteinExistence type="inferred from homology"/>
<evidence type="ECO:0000313" key="5">
    <source>
        <dbReference type="EMBL" id="KRZ37722.1"/>
    </source>
</evidence>
<dbReference type="GO" id="GO:0005615">
    <property type="term" value="C:extracellular space"/>
    <property type="evidence" value="ECO:0007669"/>
    <property type="project" value="TreeGrafter"/>
</dbReference>
<dbReference type="Gene3D" id="3.10.450.10">
    <property type="match status" value="1"/>
</dbReference>
<evidence type="ECO:0000313" key="6">
    <source>
        <dbReference type="Proteomes" id="UP000054826"/>
    </source>
</evidence>
<protein>
    <submittedName>
        <fullName evidence="5">Onchocystatin</fullName>
    </submittedName>
</protein>
<gene>
    <name evidence="5" type="ORF">T4C_2626</name>
</gene>
<dbReference type="Proteomes" id="UP000054826">
    <property type="component" value="Unassembled WGS sequence"/>
</dbReference>
<dbReference type="GO" id="GO:0004869">
    <property type="term" value="F:cysteine-type endopeptidase inhibitor activity"/>
    <property type="evidence" value="ECO:0007669"/>
    <property type="project" value="UniProtKB-KW"/>
</dbReference>
<evidence type="ECO:0000256" key="3">
    <source>
        <dbReference type="ARBA" id="ARBA00022704"/>
    </source>
</evidence>
<dbReference type="SUPFAM" id="SSF54403">
    <property type="entry name" value="Cystatin/monellin"/>
    <property type="match status" value="1"/>
</dbReference>
<comment type="similarity">
    <text evidence="1">Belongs to the cystatin family.</text>
</comment>
<dbReference type="InterPro" id="IPR046350">
    <property type="entry name" value="Cystatin_sf"/>
</dbReference>
<dbReference type="EMBL" id="JYDV01000055">
    <property type="protein sequence ID" value="KRZ37722.1"/>
    <property type="molecule type" value="Genomic_DNA"/>
</dbReference>
<name>A0A0V1JRV2_TRIPS</name>
<comment type="caution">
    <text evidence="5">The sequence shown here is derived from an EMBL/GenBank/DDBJ whole genome shotgun (WGS) entry which is preliminary data.</text>
</comment>
<keyword evidence="2" id="KW-0646">Protease inhibitor</keyword>
<feature type="domain" description="Cystatin" evidence="4">
    <location>
        <begin position="85"/>
        <end position="197"/>
    </location>
</feature>
<dbReference type="InterPro" id="IPR000010">
    <property type="entry name" value="Cystatin_dom"/>
</dbReference>
<evidence type="ECO:0000259" key="4">
    <source>
        <dbReference type="SMART" id="SM00043"/>
    </source>
</evidence>
<dbReference type="SMART" id="SM00043">
    <property type="entry name" value="CY"/>
    <property type="match status" value="1"/>
</dbReference>
<dbReference type="AlphaFoldDB" id="A0A0V1JRV2"/>
<dbReference type="Pfam" id="PF00031">
    <property type="entry name" value="Cystatin"/>
    <property type="match status" value="1"/>
</dbReference>
<dbReference type="PANTHER" id="PTHR46186:SF2">
    <property type="entry name" value="CYSTATIN"/>
    <property type="match status" value="1"/>
</dbReference>
<accession>A0A0V1JRV2</accession>
<keyword evidence="3" id="KW-0789">Thiol protease inhibitor</keyword>